<protein>
    <recommendedName>
        <fullName evidence="4">DUF2946 domain-containing protein</fullName>
    </recommendedName>
</protein>
<sequence length="118" mass="12825">MRLKRNIVYGLLSLLLVLSQQMGITHAVSHLSDIRNGGGQQQRQQLQDRDTSASRTLALDQNCEQCLAFAQIAAALDTPSYTFPVASHAAPVSVVTDTPLACQRTVCVFQSRAPPQFA</sequence>
<proteinExistence type="predicted"/>
<feature type="signal peptide" evidence="1">
    <location>
        <begin position="1"/>
        <end position="27"/>
    </location>
</feature>
<accession>A0A1I7H9U7</accession>
<dbReference type="EMBL" id="FPBO01000005">
    <property type="protein sequence ID" value="SFU57505.1"/>
    <property type="molecule type" value="Genomic_DNA"/>
</dbReference>
<evidence type="ECO:0000256" key="1">
    <source>
        <dbReference type="SAM" id="SignalP"/>
    </source>
</evidence>
<evidence type="ECO:0000313" key="2">
    <source>
        <dbReference type="EMBL" id="SFU57505.1"/>
    </source>
</evidence>
<evidence type="ECO:0008006" key="4">
    <source>
        <dbReference type="Google" id="ProtNLM"/>
    </source>
</evidence>
<dbReference type="Proteomes" id="UP000199391">
    <property type="component" value="Unassembled WGS sequence"/>
</dbReference>
<keyword evidence="3" id="KW-1185">Reference proteome</keyword>
<gene>
    <name evidence="2" type="ORF">SAMN05216552_100598</name>
</gene>
<reference evidence="3" key="1">
    <citation type="submission" date="2016-10" db="EMBL/GenBank/DDBJ databases">
        <authorList>
            <person name="Varghese N."/>
            <person name="Submissions S."/>
        </authorList>
    </citation>
    <scope>NUCLEOTIDE SEQUENCE [LARGE SCALE GENOMIC DNA]</scope>
    <source>
        <strain evidence="3">CGMCC 1.11014</strain>
    </source>
</reference>
<keyword evidence="1" id="KW-0732">Signal</keyword>
<dbReference type="AlphaFoldDB" id="A0A1I7H9U7"/>
<organism evidence="2 3">
    <name type="scientific">Pseudoduganella namucuonensis</name>
    <dbReference type="NCBI Taxonomy" id="1035707"/>
    <lineage>
        <taxon>Bacteria</taxon>
        <taxon>Pseudomonadati</taxon>
        <taxon>Pseudomonadota</taxon>
        <taxon>Betaproteobacteria</taxon>
        <taxon>Burkholderiales</taxon>
        <taxon>Oxalobacteraceae</taxon>
        <taxon>Telluria group</taxon>
        <taxon>Pseudoduganella</taxon>
    </lineage>
</organism>
<feature type="chain" id="PRO_5011448293" description="DUF2946 domain-containing protein" evidence="1">
    <location>
        <begin position="28"/>
        <end position="118"/>
    </location>
</feature>
<name>A0A1I7H9U7_9BURK</name>
<evidence type="ECO:0000313" key="3">
    <source>
        <dbReference type="Proteomes" id="UP000199391"/>
    </source>
</evidence>
<dbReference type="STRING" id="1035707.SAMN05216552_100598"/>
<dbReference type="OrthoDB" id="9154883at2"/>